<keyword evidence="3 18" id="KW-0723">Serine/threonine-protein kinase</keyword>
<feature type="chain" id="PRO_5025406374" description="Receptor-like serine/threonine-protein kinase" evidence="21">
    <location>
        <begin position="23"/>
        <end position="822"/>
    </location>
</feature>
<dbReference type="InterPro" id="IPR017441">
    <property type="entry name" value="Protein_kinase_ATP_BS"/>
</dbReference>
<proteinExistence type="inferred from homology"/>
<evidence type="ECO:0000313" key="26">
    <source>
        <dbReference type="Proteomes" id="UP000467841"/>
    </source>
</evidence>
<dbReference type="Gene3D" id="3.30.200.20">
    <property type="entry name" value="Phosphorylase Kinase, domain 1"/>
    <property type="match status" value="1"/>
</dbReference>
<evidence type="ECO:0000259" key="23">
    <source>
        <dbReference type="PROSITE" id="PS50927"/>
    </source>
</evidence>
<dbReference type="CDD" id="cd00028">
    <property type="entry name" value="B_lectin"/>
    <property type="match status" value="1"/>
</dbReference>
<dbReference type="PROSITE" id="PS00107">
    <property type="entry name" value="PROTEIN_KINASE_ATP"/>
    <property type="match status" value="1"/>
</dbReference>
<evidence type="ECO:0000256" key="17">
    <source>
        <dbReference type="ARBA" id="ARBA00048679"/>
    </source>
</evidence>
<dbReference type="InterPro" id="IPR011009">
    <property type="entry name" value="Kinase-like_dom_sf"/>
</dbReference>
<evidence type="ECO:0000256" key="21">
    <source>
        <dbReference type="SAM" id="SignalP"/>
    </source>
</evidence>
<dbReference type="Pfam" id="PF08276">
    <property type="entry name" value="PAN_2"/>
    <property type="match status" value="1"/>
</dbReference>
<name>A0A6D2IMY5_9BRAS</name>
<feature type="binding site" evidence="19">
    <location>
        <position position="541"/>
    </location>
    <ligand>
        <name>ATP</name>
        <dbReference type="ChEBI" id="CHEBI:30616"/>
    </ligand>
</feature>
<evidence type="ECO:0000256" key="10">
    <source>
        <dbReference type="ARBA" id="ARBA00022840"/>
    </source>
</evidence>
<accession>A0A6D2IMY5</accession>
<dbReference type="PANTHER" id="PTHR27002:SF838">
    <property type="entry name" value="RECEPTOR-LIKE SERINE_THREONINE-PROTEIN KINASE"/>
    <property type="match status" value="1"/>
</dbReference>
<dbReference type="PIRSF" id="PIRSF000641">
    <property type="entry name" value="SRK"/>
    <property type="match status" value="1"/>
</dbReference>
<dbReference type="GO" id="GO:0004674">
    <property type="term" value="F:protein serine/threonine kinase activity"/>
    <property type="evidence" value="ECO:0007669"/>
    <property type="project" value="UniProtKB-KW"/>
</dbReference>
<dbReference type="Pfam" id="PF00954">
    <property type="entry name" value="S_locus_glycop"/>
    <property type="match status" value="1"/>
</dbReference>
<keyword evidence="10 18" id="KW-0067">ATP-binding</keyword>
<keyword evidence="2" id="KW-1003">Cell membrane</keyword>
<keyword evidence="26" id="KW-1185">Reference proteome</keyword>
<evidence type="ECO:0000256" key="19">
    <source>
        <dbReference type="PROSITE-ProRule" id="PRU10141"/>
    </source>
</evidence>
<gene>
    <name evidence="25" type="ORF">MERR_LOCUS16992</name>
</gene>
<keyword evidence="12 20" id="KW-0472">Membrane</keyword>
<evidence type="ECO:0000256" key="16">
    <source>
        <dbReference type="ARBA" id="ARBA00047899"/>
    </source>
</evidence>
<keyword evidence="15" id="KW-0325">Glycoprotein</keyword>
<dbReference type="InterPro" id="IPR000858">
    <property type="entry name" value="S_locus_glycoprot_dom"/>
</dbReference>
<dbReference type="PROSITE" id="PS50927">
    <property type="entry name" value="BULB_LECTIN"/>
    <property type="match status" value="1"/>
</dbReference>
<dbReference type="GO" id="GO:0005524">
    <property type="term" value="F:ATP binding"/>
    <property type="evidence" value="ECO:0007669"/>
    <property type="project" value="UniProtKB-UniRule"/>
</dbReference>
<dbReference type="SUPFAM" id="SSF56112">
    <property type="entry name" value="Protein kinase-like (PK-like)"/>
    <property type="match status" value="1"/>
</dbReference>
<evidence type="ECO:0000256" key="1">
    <source>
        <dbReference type="ARBA" id="ARBA00004251"/>
    </source>
</evidence>
<dbReference type="OrthoDB" id="1934880at2759"/>
<dbReference type="EC" id="2.7.11.1" evidence="18"/>
<dbReference type="CDD" id="cd14066">
    <property type="entry name" value="STKc_IRAK"/>
    <property type="match status" value="1"/>
</dbReference>
<dbReference type="AlphaFoldDB" id="A0A6D2IMY5"/>
<keyword evidence="5 18" id="KW-0808">Transferase</keyword>
<dbReference type="SMART" id="SM00220">
    <property type="entry name" value="S_TKc"/>
    <property type="match status" value="1"/>
</dbReference>
<feature type="domain" description="Bulb-type lectin" evidence="23">
    <location>
        <begin position="23"/>
        <end position="146"/>
    </location>
</feature>
<evidence type="ECO:0000256" key="15">
    <source>
        <dbReference type="ARBA" id="ARBA00023180"/>
    </source>
</evidence>
<evidence type="ECO:0000256" key="6">
    <source>
        <dbReference type="ARBA" id="ARBA00022692"/>
    </source>
</evidence>
<evidence type="ECO:0000256" key="3">
    <source>
        <dbReference type="ARBA" id="ARBA00022527"/>
    </source>
</evidence>
<evidence type="ECO:0000256" key="13">
    <source>
        <dbReference type="ARBA" id="ARBA00023157"/>
    </source>
</evidence>
<dbReference type="InterPro" id="IPR001480">
    <property type="entry name" value="Bulb-type_lectin_dom"/>
</dbReference>
<evidence type="ECO:0000256" key="4">
    <source>
        <dbReference type="ARBA" id="ARBA00022536"/>
    </source>
</evidence>
<evidence type="ECO:0000313" key="25">
    <source>
        <dbReference type="EMBL" id="CAA7029757.1"/>
    </source>
</evidence>
<dbReference type="InterPro" id="IPR003609">
    <property type="entry name" value="Pan_app"/>
</dbReference>
<keyword evidence="6 20" id="KW-0812">Transmembrane</keyword>
<feature type="domain" description="Protein kinase" evidence="22">
    <location>
        <begin position="513"/>
        <end position="799"/>
    </location>
</feature>
<keyword evidence="9 18" id="KW-0418">Kinase</keyword>
<dbReference type="InterPro" id="IPR008271">
    <property type="entry name" value="Ser/Thr_kinase_AS"/>
</dbReference>
<evidence type="ECO:0000256" key="12">
    <source>
        <dbReference type="ARBA" id="ARBA00023136"/>
    </source>
</evidence>
<dbReference type="PROSITE" id="PS00108">
    <property type="entry name" value="PROTEIN_KINASE_ST"/>
    <property type="match status" value="1"/>
</dbReference>
<dbReference type="InterPro" id="IPR024171">
    <property type="entry name" value="SRK-like_kinase"/>
</dbReference>
<dbReference type="PANTHER" id="PTHR27002">
    <property type="entry name" value="RECEPTOR-LIKE SERINE/THREONINE-PROTEIN KINASE SD1-8"/>
    <property type="match status" value="1"/>
</dbReference>
<comment type="catalytic activity">
    <reaction evidence="16 18">
        <text>L-threonyl-[protein] + ATP = O-phospho-L-threonyl-[protein] + ADP + H(+)</text>
        <dbReference type="Rhea" id="RHEA:46608"/>
        <dbReference type="Rhea" id="RHEA-COMP:11060"/>
        <dbReference type="Rhea" id="RHEA-COMP:11605"/>
        <dbReference type="ChEBI" id="CHEBI:15378"/>
        <dbReference type="ChEBI" id="CHEBI:30013"/>
        <dbReference type="ChEBI" id="CHEBI:30616"/>
        <dbReference type="ChEBI" id="CHEBI:61977"/>
        <dbReference type="ChEBI" id="CHEBI:456216"/>
        <dbReference type="EC" id="2.7.11.1"/>
    </reaction>
</comment>
<dbReference type="GO" id="GO:0005886">
    <property type="term" value="C:plasma membrane"/>
    <property type="evidence" value="ECO:0007669"/>
    <property type="project" value="UniProtKB-SubCell"/>
</dbReference>
<reference evidence="25" key="1">
    <citation type="submission" date="2020-01" db="EMBL/GenBank/DDBJ databases">
        <authorList>
            <person name="Mishra B."/>
        </authorList>
    </citation>
    <scope>NUCLEOTIDE SEQUENCE [LARGE SCALE GENOMIC DNA]</scope>
</reference>
<dbReference type="InterPro" id="IPR001245">
    <property type="entry name" value="Ser-Thr/Tyr_kinase_cat_dom"/>
</dbReference>
<dbReference type="PROSITE" id="PS50011">
    <property type="entry name" value="PROTEIN_KINASE_DOM"/>
    <property type="match status" value="1"/>
</dbReference>
<dbReference type="EMBL" id="CACVBM020001085">
    <property type="protein sequence ID" value="CAA7029757.1"/>
    <property type="molecule type" value="Genomic_DNA"/>
</dbReference>
<dbReference type="Proteomes" id="UP000467841">
    <property type="component" value="Unassembled WGS sequence"/>
</dbReference>
<dbReference type="SUPFAM" id="SSF51110">
    <property type="entry name" value="alpha-D-mannose-specific plant lectins"/>
    <property type="match status" value="1"/>
</dbReference>
<keyword evidence="13" id="KW-1015">Disulfide bond</keyword>
<dbReference type="PROSITE" id="PS50948">
    <property type="entry name" value="PAN"/>
    <property type="match status" value="1"/>
</dbReference>
<comment type="catalytic activity">
    <reaction evidence="17 18">
        <text>L-seryl-[protein] + ATP = O-phospho-L-seryl-[protein] + ADP + H(+)</text>
        <dbReference type="Rhea" id="RHEA:17989"/>
        <dbReference type="Rhea" id="RHEA-COMP:9863"/>
        <dbReference type="Rhea" id="RHEA-COMP:11604"/>
        <dbReference type="ChEBI" id="CHEBI:15378"/>
        <dbReference type="ChEBI" id="CHEBI:29999"/>
        <dbReference type="ChEBI" id="CHEBI:30616"/>
        <dbReference type="ChEBI" id="CHEBI:83421"/>
        <dbReference type="ChEBI" id="CHEBI:456216"/>
        <dbReference type="EC" id="2.7.11.1"/>
    </reaction>
</comment>
<dbReference type="SMART" id="SM00473">
    <property type="entry name" value="PAN_AP"/>
    <property type="match status" value="1"/>
</dbReference>
<keyword evidence="14" id="KW-0675">Receptor</keyword>
<dbReference type="FunFam" id="2.90.10.10:FF:000001">
    <property type="entry name" value="G-type lectin S-receptor-like serine/threonine-protein kinase"/>
    <property type="match status" value="1"/>
</dbReference>
<keyword evidence="8 18" id="KW-0547">Nucleotide-binding</keyword>
<evidence type="ECO:0000256" key="18">
    <source>
        <dbReference type="PIRNR" id="PIRNR000641"/>
    </source>
</evidence>
<dbReference type="CDD" id="cd01098">
    <property type="entry name" value="PAN_AP_plant"/>
    <property type="match status" value="1"/>
</dbReference>
<dbReference type="Gene3D" id="1.10.510.10">
    <property type="entry name" value="Transferase(Phosphotransferase) domain 1"/>
    <property type="match status" value="1"/>
</dbReference>
<comment type="caution">
    <text evidence="25">The sequence shown here is derived from an EMBL/GenBank/DDBJ whole genome shotgun (WGS) entry which is preliminary data.</text>
</comment>
<keyword evidence="11 20" id="KW-1133">Transmembrane helix</keyword>
<feature type="domain" description="Apple" evidence="24">
    <location>
        <begin position="335"/>
        <end position="417"/>
    </location>
</feature>
<keyword evidence="7 21" id="KW-0732">Signal</keyword>
<evidence type="ECO:0000256" key="11">
    <source>
        <dbReference type="ARBA" id="ARBA00022989"/>
    </source>
</evidence>
<evidence type="ECO:0000256" key="14">
    <source>
        <dbReference type="ARBA" id="ARBA00023170"/>
    </source>
</evidence>
<dbReference type="SMART" id="SM00108">
    <property type="entry name" value="B_lectin"/>
    <property type="match status" value="1"/>
</dbReference>
<dbReference type="FunFam" id="1.10.510.10:FF:000060">
    <property type="entry name" value="G-type lectin S-receptor-like serine/threonine-protein kinase"/>
    <property type="match status" value="1"/>
</dbReference>
<dbReference type="Pfam" id="PF01453">
    <property type="entry name" value="B_lectin"/>
    <property type="match status" value="1"/>
</dbReference>
<comment type="subcellular location">
    <subcellularLocation>
        <location evidence="1">Cell membrane</location>
        <topology evidence="1">Single-pass type I membrane protein</topology>
    </subcellularLocation>
</comment>
<dbReference type="GO" id="GO:0048544">
    <property type="term" value="P:recognition of pollen"/>
    <property type="evidence" value="ECO:0007669"/>
    <property type="project" value="InterPro"/>
</dbReference>
<evidence type="ECO:0000259" key="22">
    <source>
        <dbReference type="PROSITE" id="PS50011"/>
    </source>
</evidence>
<dbReference type="InterPro" id="IPR000719">
    <property type="entry name" value="Prot_kinase_dom"/>
</dbReference>
<feature type="transmembrane region" description="Helical" evidence="20">
    <location>
        <begin position="434"/>
        <end position="456"/>
    </location>
</feature>
<dbReference type="InterPro" id="IPR036426">
    <property type="entry name" value="Bulb-type_lectin_dom_sf"/>
</dbReference>
<dbReference type="Pfam" id="PF07714">
    <property type="entry name" value="PK_Tyr_Ser-Thr"/>
    <property type="match status" value="1"/>
</dbReference>
<dbReference type="FunFam" id="3.30.200.20:FF:000145">
    <property type="entry name" value="receptor-like serine/threonine-protein kinase SD1-8"/>
    <property type="match status" value="1"/>
</dbReference>
<sequence length="822" mass="92678">MHCFLLLLLATTCFFSLHLCLALDSLTFTKPIKDSETLVSQGGRFRFGFFSTIKSKNKYVGIWFSDVSPQTVVWVANKNTPISDSYGVISISNDGNLMVTNGLGQVFWSSNVSAPLVANASKARLMDSGNLVLQGNNGETLWESFNYPSDTFLPGMKLGKDSKAGENRKITSWKSLDNPSPGSYSFGISPLKFPELYIWEKELPKWRTGPWNGQAFIGSRRNPRKRFKGFNLEKDNQGKMLLSYEESSLMFHFKLEPEGVLHEKAWNKEKQEWSSGPDVPGPPCNSYGKCGEFGICSFNETVPCKCVKGFVPKNQTEWSGENWRSGCVRKEPLHCDRGSNNNWIKRDVFMKLEMIKVPISVEFSEANENGCEKTCVDDCNCTAYAFNDVNGCMLWRRSLLDLQDYMRNGIALYIRVASSSAVSSKQTHTHIVKISIGIAVALVGIALSVLSVFIWLRFAKRRGKNRNARLVFQMIEASSTVSNVSGSIFLNQPKLEELPLFEFQMLATATDNFALTNKLGQGGFGVVYKGKLQEGQEIAVKRLSQDSGQGLEELMNEVIVISKLQHRNLVKLLGCCIEGEERMLVYEFMPKKSLDHYLFGQQEQTLLDWKTRFNIINGICRGLVYLHRDSRLRIIHRDLKVSNILLDEHMNPKISDFGLAKIFHINEDEANTSRVIGTYGYMSPEYAMRGLFSEKSDVFSLGVIILEIVSGRKNSSFFNDDKNMHLLDYAWKLWNDGEATALADPRIYDKSFENEIRRCVHIGLLCVQDHSNDRPCVSTVISMLGSENIDLPEPKQPAFVAKWDAEKRASFNDVSVTAVSGR</sequence>
<evidence type="ECO:0000256" key="2">
    <source>
        <dbReference type="ARBA" id="ARBA00022475"/>
    </source>
</evidence>
<evidence type="ECO:0000256" key="5">
    <source>
        <dbReference type="ARBA" id="ARBA00022679"/>
    </source>
</evidence>
<organism evidence="25 26">
    <name type="scientific">Microthlaspi erraticum</name>
    <dbReference type="NCBI Taxonomy" id="1685480"/>
    <lineage>
        <taxon>Eukaryota</taxon>
        <taxon>Viridiplantae</taxon>
        <taxon>Streptophyta</taxon>
        <taxon>Embryophyta</taxon>
        <taxon>Tracheophyta</taxon>
        <taxon>Spermatophyta</taxon>
        <taxon>Magnoliopsida</taxon>
        <taxon>eudicotyledons</taxon>
        <taxon>Gunneridae</taxon>
        <taxon>Pentapetalae</taxon>
        <taxon>rosids</taxon>
        <taxon>malvids</taxon>
        <taxon>Brassicales</taxon>
        <taxon>Brassicaceae</taxon>
        <taxon>Coluteocarpeae</taxon>
        <taxon>Microthlaspi</taxon>
    </lineage>
</organism>
<evidence type="ECO:0000256" key="20">
    <source>
        <dbReference type="SAM" id="Phobius"/>
    </source>
</evidence>
<protein>
    <recommendedName>
        <fullName evidence="18">Receptor-like serine/threonine-protein kinase</fullName>
        <ecNumber evidence="18">2.7.11.1</ecNumber>
    </recommendedName>
</protein>
<evidence type="ECO:0000259" key="24">
    <source>
        <dbReference type="PROSITE" id="PS50948"/>
    </source>
</evidence>
<evidence type="ECO:0000256" key="9">
    <source>
        <dbReference type="ARBA" id="ARBA00022777"/>
    </source>
</evidence>
<feature type="signal peptide" evidence="21">
    <location>
        <begin position="1"/>
        <end position="22"/>
    </location>
</feature>
<comment type="similarity">
    <text evidence="18">Belongs to the protein kinase superfamily. Ser/Thr protein kinase family.</text>
</comment>
<keyword evidence="4" id="KW-0245">EGF-like domain</keyword>
<dbReference type="Gene3D" id="2.90.10.10">
    <property type="entry name" value="Bulb-type lectin domain"/>
    <property type="match status" value="1"/>
</dbReference>
<evidence type="ECO:0000256" key="7">
    <source>
        <dbReference type="ARBA" id="ARBA00022729"/>
    </source>
</evidence>
<evidence type="ECO:0000256" key="8">
    <source>
        <dbReference type="ARBA" id="ARBA00022741"/>
    </source>
</evidence>